<protein>
    <recommendedName>
        <fullName evidence="15">ER lumen protein retaining receptor</fullName>
    </recommendedName>
</protein>
<evidence type="ECO:0000256" key="10">
    <source>
        <dbReference type="ARBA" id="ARBA00023170"/>
    </source>
</evidence>
<feature type="compositionally biased region" description="Acidic residues" evidence="11">
    <location>
        <begin position="318"/>
        <end position="329"/>
    </location>
</feature>
<keyword evidence="6" id="KW-0931">ER-Golgi transport</keyword>
<keyword evidence="10" id="KW-0675">Receptor</keyword>
<evidence type="ECO:0000313" key="14">
    <source>
        <dbReference type="Proteomes" id="UP001274830"/>
    </source>
</evidence>
<feature type="transmembrane region" description="Helical" evidence="12">
    <location>
        <begin position="68"/>
        <end position="88"/>
    </location>
</feature>
<keyword evidence="3" id="KW-0813">Transport</keyword>
<keyword evidence="14" id="KW-1185">Reference proteome</keyword>
<sequence length="369" mass="41238">MPFNLSIFRILGDVSHTASKCILIWAIHTNQSAEGVSLLTQLLYIAVFGTRYLDLFWVRPWWSWWNTILKIFYIGSSAYIVWLMMRMFARTREKEYGWKLATWSLAACATTAPLVCLLFRGWKNSSISEVLWTFSIELESVAVLPQLLLLRQTSVPTVLDSFYLVTLGSYRFFYIINWIVRGFTHDGIFDPISAIFGVIQTALYVDFAWVYWTRQRVKLRGGGVVDSDDLGKSFLVRRFIGRGRGNAEEDEDTVDNETAALAGQENGTIDPSARPGAQRSGSGRWGARGISVSADDTLAEHDRNTVASRNAGAMADPDAFEDDLDEDADAPPPPAKDGKGNAKDEEHGGDEEEEGIGSSAEEWQENAPR</sequence>
<evidence type="ECO:0008006" key="15">
    <source>
        <dbReference type="Google" id="ProtNLM"/>
    </source>
</evidence>
<dbReference type="GO" id="GO:0006621">
    <property type="term" value="P:protein retention in ER lumen"/>
    <property type="evidence" value="ECO:0007669"/>
    <property type="project" value="InterPro"/>
</dbReference>
<accession>A0AAE0WRE0</accession>
<proteinExistence type="inferred from homology"/>
<evidence type="ECO:0000256" key="9">
    <source>
        <dbReference type="ARBA" id="ARBA00023136"/>
    </source>
</evidence>
<evidence type="ECO:0000256" key="11">
    <source>
        <dbReference type="SAM" id="MobiDB-lite"/>
    </source>
</evidence>
<dbReference type="GO" id="GO:0015031">
    <property type="term" value="P:protein transport"/>
    <property type="evidence" value="ECO:0007669"/>
    <property type="project" value="UniProtKB-KW"/>
</dbReference>
<evidence type="ECO:0000256" key="2">
    <source>
        <dbReference type="ARBA" id="ARBA00010120"/>
    </source>
</evidence>
<dbReference type="EMBL" id="JAUTXT010000009">
    <property type="protein sequence ID" value="KAK3676613.1"/>
    <property type="molecule type" value="Genomic_DNA"/>
</dbReference>
<keyword evidence="8 12" id="KW-1133">Transmembrane helix</keyword>
<reference evidence="13" key="1">
    <citation type="submission" date="2023-07" db="EMBL/GenBank/DDBJ databases">
        <title>Black Yeasts Isolated from many extreme environments.</title>
        <authorList>
            <person name="Coleine C."/>
            <person name="Stajich J.E."/>
            <person name="Selbmann L."/>
        </authorList>
    </citation>
    <scope>NUCLEOTIDE SEQUENCE</scope>
    <source>
        <strain evidence="13">CCFEE 5485</strain>
    </source>
</reference>
<keyword evidence="5" id="KW-0256">Endoplasmic reticulum</keyword>
<feature type="transmembrane region" description="Helical" evidence="12">
    <location>
        <begin position="162"/>
        <end position="180"/>
    </location>
</feature>
<evidence type="ECO:0000256" key="12">
    <source>
        <dbReference type="SAM" id="Phobius"/>
    </source>
</evidence>
<dbReference type="Proteomes" id="UP001274830">
    <property type="component" value="Unassembled WGS sequence"/>
</dbReference>
<evidence type="ECO:0000256" key="5">
    <source>
        <dbReference type="ARBA" id="ARBA00022824"/>
    </source>
</evidence>
<feature type="region of interest" description="Disordered" evidence="11">
    <location>
        <begin position="261"/>
        <end position="369"/>
    </location>
</feature>
<feature type="transmembrane region" description="Helical" evidence="12">
    <location>
        <begin position="100"/>
        <end position="120"/>
    </location>
</feature>
<gene>
    <name evidence="13" type="ORF">LTR78_003387</name>
</gene>
<dbReference type="InterPro" id="IPR000133">
    <property type="entry name" value="ER_ret_rcpt"/>
</dbReference>
<dbReference type="Pfam" id="PF00810">
    <property type="entry name" value="ER_lumen_recept"/>
    <property type="match status" value="1"/>
</dbReference>
<evidence type="ECO:0000313" key="13">
    <source>
        <dbReference type="EMBL" id="KAK3676613.1"/>
    </source>
</evidence>
<feature type="compositionally biased region" description="Basic and acidic residues" evidence="11">
    <location>
        <begin position="336"/>
        <end position="346"/>
    </location>
</feature>
<comment type="similarity">
    <text evidence="2">Belongs to the ERD2 family.</text>
</comment>
<dbReference type="PANTHER" id="PTHR10585">
    <property type="entry name" value="ER LUMEN PROTEIN RETAINING RECEPTOR"/>
    <property type="match status" value="1"/>
</dbReference>
<name>A0AAE0WRE0_9PEZI</name>
<evidence type="ECO:0000256" key="6">
    <source>
        <dbReference type="ARBA" id="ARBA00022892"/>
    </source>
</evidence>
<keyword evidence="9 12" id="KW-0472">Membrane</keyword>
<evidence type="ECO:0000256" key="3">
    <source>
        <dbReference type="ARBA" id="ARBA00022448"/>
    </source>
</evidence>
<evidence type="ECO:0000256" key="4">
    <source>
        <dbReference type="ARBA" id="ARBA00022692"/>
    </source>
</evidence>
<keyword evidence="4 12" id="KW-0812">Transmembrane</keyword>
<evidence type="ECO:0000256" key="7">
    <source>
        <dbReference type="ARBA" id="ARBA00022927"/>
    </source>
</evidence>
<dbReference type="GO" id="GO:0046923">
    <property type="term" value="F:ER retention sequence binding"/>
    <property type="evidence" value="ECO:0007669"/>
    <property type="project" value="InterPro"/>
</dbReference>
<evidence type="ECO:0000256" key="8">
    <source>
        <dbReference type="ARBA" id="ARBA00022989"/>
    </source>
</evidence>
<evidence type="ECO:0000256" key="1">
    <source>
        <dbReference type="ARBA" id="ARBA00004477"/>
    </source>
</evidence>
<comment type="subcellular location">
    <subcellularLocation>
        <location evidence="1">Endoplasmic reticulum membrane</location>
        <topology evidence="1">Multi-pass membrane protein</topology>
    </subcellularLocation>
</comment>
<comment type="caution">
    <text evidence="13">The sequence shown here is derived from an EMBL/GenBank/DDBJ whole genome shotgun (WGS) entry which is preliminary data.</text>
</comment>
<dbReference type="GO" id="GO:0016192">
    <property type="term" value="P:vesicle-mediated transport"/>
    <property type="evidence" value="ECO:0007669"/>
    <property type="project" value="UniProtKB-KW"/>
</dbReference>
<keyword evidence="7" id="KW-0653">Protein transport</keyword>
<feature type="transmembrane region" description="Helical" evidence="12">
    <location>
        <begin position="192"/>
        <end position="212"/>
    </location>
</feature>
<dbReference type="AlphaFoldDB" id="A0AAE0WRE0"/>
<organism evidence="13 14">
    <name type="scientific">Recurvomyces mirabilis</name>
    <dbReference type="NCBI Taxonomy" id="574656"/>
    <lineage>
        <taxon>Eukaryota</taxon>
        <taxon>Fungi</taxon>
        <taxon>Dikarya</taxon>
        <taxon>Ascomycota</taxon>
        <taxon>Pezizomycotina</taxon>
        <taxon>Dothideomycetes</taxon>
        <taxon>Dothideomycetidae</taxon>
        <taxon>Mycosphaerellales</taxon>
        <taxon>Teratosphaeriaceae</taxon>
        <taxon>Recurvomyces</taxon>
    </lineage>
</organism>
<dbReference type="PRINTS" id="PR00660">
    <property type="entry name" value="ERLUMENR"/>
</dbReference>
<dbReference type="GO" id="GO:0005789">
    <property type="term" value="C:endoplasmic reticulum membrane"/>
    <property type="evidence" value="ECO:0007669"/>
    <property type="project" value="UniProtKB-SubCell"/>
</dbReference>